<proteinExistence type="predicted"/>
<reference evidence="2" key="1">
    <citation type="submission" date="2017-01" db="EMBL/GenBank/DDBJ databases">
        <title>A deep insight into the sialotranscriptome of adult male and female Cluex tarsalis mosquitoes.</title>
        <authorList>
            <person name="Ribeiro J.M."/>
            <person name="Moreira F."/>
            <person name="Bernard K.A."/>
            <person name="Calvo E."/>
        </authorList>
    </citation>
    <scope>NUCLEOTIDE SEQUENCE</scope>
    <source>
        <strain evidence="2">Kern County</strain>
        <tissue evidence="2">Salivary glands</tissue>
    </source>
</reference>
<dbReference type="EMBL" id="GFDL01004947">
    <property type="protein sequence ID" value="JAV30098.1"/>
    <property type="molecule type" value="Transcribed_RNA"/>
</dbReference>
<dbReference type="AlphaFoldDB" id="A0A1Q3FRD9"/>
<accession>A0A1Q3FRD9</accession>
<evidence type="ECO:0000256" key="1">
    <source>
        <dbReference type="SAM" id="MobiDB-lite"/>
    </source>
</evidence>
<organism evidence="2">
    <name type="scientific">Culex tarsalis</name>
    <name type="common">Encephalitis mosquito</name>
    <dbReference type="NCBI Taxonomy" id="7177"/>
    <lineage>
        <taxon>Eukaryota</taxon>
        <taxon>Metazoa</taxon>
        <taxon>Ecdysozoa</taxon>
        <taxon>Arthropoda</taxon>
        <taxon>Hexapoda</taxon>
        <taxon>Insecta</taxon>
        <taxon>Pterygota</taxon>
        <taxon>Neoptera</taxon>
        <taxon>Endopterygota</taxon>
        <taxon>Diptera</taxon>
        <taxon>Nematocera</taxon>
        <taxon>Culicoidea</taxon>
        <taxon>Culicidae</taxon>
        <taxon>Culicinae</taxon>
        <taxon>Culicini</taxon>
        <taxon>Culex</taxon>
        <taxon>Culex</taxon>
    </lineage>
</organism>
<feature type="region of interest" description="Disordered" evidence="1">
    <location>
        <begin position="39"/>
        <end position="70"/>
    </location>
</feature>
<evidence type="ECO:0000313" key="2">
    <source>
        <dbReference type="EMBL" id="JAV30098.1"/>
    </source>
</evidence>
<feature type="compositionally biased region" description="Gly residues" evidence="1">
    <location>
        <begin position="43"/>
        <end position="54"/>
    </location>
</feature>
<sequence length="154" mass="17119">MKNVFLGVAEIAQKAKNGASARDLYEEIKEKARSTLNNLANKFGGGAGGGGGRGGGRREKRAVHSSVTVTKMNQTDYQKVEIKKSADHDHEKLQEGACLVQDNEVYWLELVTGALIQVLHEMKRVMEGKKIGVQMTKEAYEESKRAYEKSKLRH</sequence>
<protein>
    <submittedName>
        <fullName evidence="2">Uncharacterized protein</fullName>
    </submittedName>
</protein>
<name>A0A1Q3FRD9_CULTA</name>